<dbReference type="Pfam" id="PF01926">
    <property type="entry name" value="MMR_HSR1"/>
    <property type="match status" value="1"/>
</dbReference>
<evidence type="ECO:0000256" key="4">
    <source>
        <dbReference type="ARBA" id="ARBA00022723"/>
    </source>
</evidence>
<evidence type="ECO:0000313" key="13">
    <source>
        <dbReference type="Proteomes" id="UP000198571"/>
    </source>
</evidence>
<evidence type="ECO:0000256" key="5">
    <source>
        <dbReference type="ARBA" id="ARBA00022741"/>
    </source>
</evidence>
<dbReference type="Proteomes" id="UP000198571">
    <property type="component" value="Unassembled WGS sequence"/>
</dbReference>
<dbReference type="InterPro" id="IPR019987">
    <property type="entry name" value="GTP-bd_ribosome_bio_YsxC"/>
</dbReference>
<evidence type="ECO:0000256" key="6">
    <source>
        <dbReference type="ARBA" id="ARBA00022842"/>
    </source>
</evidence>
<dbReference type="InterPro" id="IPR027417">
    <property type="entry name" value="P-loop_NTPase"/>
</dbReference>
<dbReference type="GO" id="GO:0005829">
    <property type="term" value="C:cytosol"/>
    <property type="evidence" value="ECO:0007669"/>
    <property type="project" value="TreeGrafter"/>
</dbReference>
<keyword evidence="9 10" id="KW-0131">Cell cycle</keyword>
<evidence type="ECO:0000256" key="2">
    <source>
        <dbReference type="ARBA" id="ARBA00009638"/>
    </source>
</evidence>
<dbReference type="EMBL" id="FOGT01000005">
    <property type="protein sequence ID" value="SER91526.1"/>
    <property type="molecule type" value="Genomic_DNA"/>
</dbReference>
<dbReference type="RefSeq" id="WP_093049716.1">
    <property type="nucleotide sequence ID" value="NZ_FOGT01000005.1"/>
</dbReference>
<dbReference type="GO" id="GO:0046872">
    <property type="term" value="F:metal ion binding"/>
    <property type="evidence" value="ECO:0007669"/>
    <property type="project" value="UniProtKB-KW"/>
</dbReference>
<dbReference type="SUPFAM" id="SSF52540">
    <property type="entry name" value="P-loop containing nucleoside triphosphate hydrolases"/>
    <property type="match status" value="1"/>
</dbReference>
<dbReference type="HAMAP" id="MF_00321">
    <property type="entry name" value="GTPase_EngB"/>
    <property type="match status" value="1"/>
</dbReference>
<protein>
    <recommendedName>
        <fullName evidence="10">Probable GTP-binding protein EngB</fullName>
    </recommendedName>
</protein>
<evidence type="ECO:0000256" key="7">
    <source>
        <dbReference type="ARBA" id="ARBA00023134"/>
    </source>
</evidence>
<keyword evidence="3 10" id="KW-0132">Cell division</keyword>
<keyword evidence="4" id="KW-0479">Metal-binding</keyword>
<evidence type="ECO:0000256" key="1">
    <source>
        <dbReference type="ARBA" id="ARBA00001946"/>
    </source>
</evidence>
<feature type="domain" description="EngB-type G" evidence="11">
    <location>
        <begin position="22"/>
        <end position="195"/>
    </location>
</feature>
<evidence type="ECO:0000256" key="10">
    <source>
        <dbReference type="HAMAP-Rule" id="MF_00321"/>
    </source>
</evidence>
<comment type="function">
    <text evidence="10">Necessary for normal cell division and for the maintenance of normal septation.</text>
</comment>
<dbReference type="Gene3D" id="3.40.50.300">
    <property type="entry name" value="P-loop containing nucleotide triphosphate hydrolases"/>
    <property type="match status" value="1"/>
</dbReference>
<evidence type="ECO:0000259" key="11">
    <source>
        <dbReference type="PROSITE" id="PS51706"/>
    </source>
</evidence>
<evidence type="ECO:0000256" key="3">
    <source>
        <dbReference type="ARBA" id="ARBA00022618"/>
    </source>
</evidence>
<keyword evidence="8 10" id="KW-0717">Septation</keyword>
<dbReference type="InterPro" id="IPR006073">
    <property type="entry name" value="GTP-bd"/>
</dbReference>
<dbReference type="InterPro" id="IPR030393">
    <property type="entry name" value="G_ENGB_dom"/>
</dbReference>
<gene>
    <name evidence="10" type="primary">engB</name>
    <name evidence="12" type="ORF">SAMN05518684_10594</name>
</gene>
<dbReference type="NCBIfam" id="TIGR03598">
    <property type="entry name" value="GTPase_YsxC"/>
    <property type="match status" value="1"/>
</dbReference>
<evidence type="ECO:0000256" key="9">
    <source>
        <dbReference type="ARBA" id="ARBA00023306"/>
    </source>
</evidence>
<keyword evidence="13" id="KW-1185">Reference proteome</keyword>
<dbReference type="CDD" id="cd01876">
    <property type="entry name" value="YihA_EngB"/>
    <property type="match status" value="1"/>
</dbReference>
<sequence length="207" mass="23784">MKIANAELIISAAKEHQFPGGVFPELALSGRSNVGKSSFINTVLSRKGLARTSQRPGKTQTLNFYFINDRFHFVDVPGYGYAKVSKKEREAWGRVMEAYFQKREQLKGVVQLIDARHKPTEDDVMMYDWLKFHQLPVLIIATKADKVPKGKWSKHIQQIKDVLQAEEEDPVMLFSSETAYGKDRAWKEMTKLLYSKETREIKQDSGE</sequence>
<dbReference type="GO" id="GO:0005525">
    <property type="term" value="F:GTP binding"/>
    <property type="evidence" value="ECO:0007669"/>
    <property type="project" value="UniProtKB-UniRule"/>
</dbReference>
<dbReference type="AlphaFoldDB" id="A0A1H9T330"/>
<keyword evidence="7 10" id="KW-0342">GTP-binding</keyword>
<evidence type="ECO:0000313" key="12">
    <source>
        <dbReference type="EMBL" id="SER91526.1"/>
    </source>
</evidence>
<keyword evidence="6" id="KW-0460">Magnesium</keyword>
<name>A0A1H9T330_9BACI</name>
<dbReference type="PROSITE" id="PS51706">
    <property type="entry name" value="G_ENGB"/>
    <property type="match status" value="1"/>
</dbReference>
<dbReference type="PANTHER" id="PTHR11649">
    <property type="entry name" value="MSS1/TRME-RELATED GTP-BINDING PROTEIN"/>
    <property type="match status" value="1"/>
</dbReference>
<proteinExistence type="inferred from homology"/>
<dbReference type="FunFam" id="3.40.50.300:FF:000098">
    <property type="entry name" value="Probable GTP-binding protein EngB"/>
    <property type="match status" value="1"/>
</dbReference>
<comment type="similarity">
    <text evidence="2 10">Belongs to the TRAFAC class TrmE-Era-EngA-EngB-Septin-like GTPase superfamily. EngB GTPase family.</text>
</comment>
<reference evidence="13" key="1">
    <citation type="submission" date="2016-10" db="EMBL/GenBank/DDBJ databases">
        <authorList>
            <person name="Varghese N."/>
            <person name="Submissions S."/>
        </authorList>
    </citation>
    <scope>NUCLEOTIDE SEQUENCE [LARGE SCALE GENOMIC DNA]</scope>
    <source>
        <strain evidence="13">S9</strain>
    </source>
</reference>
<dbReference type="OrthoDB" id="9804921at2"/>
<organism evidence="12 13">
    <name type="scientific">Salipaludibacillus aurantiacus</name>
    <dbReference type="NCBI Taxonomy" id="1601833"/>
    <lineage>
        <taxon>Bacteria</taxon>
        <taxon>Bacillati</taxon>
        <taxon>Bacillota</taxon>
        <taxon>Bacilli</taxon>
        <taxon>Bacillales</taxon>
        <taxon>Bacillaceae</taxon>
    </lineage>
</organism>
<keyword evidence="5 10" id="KW-0547">Nucleotide-binding</keyword>
<accession>A0A1H9T330</accession>
<dbReference type="PANTHER" id="PTHR11649:SF13">
    <property type="entry name" value="ENGB-TYPE G DOMAIN-CONTAINING PROTEIN"/>
    <property type="match status" value="1"/>
</dbReference>
<evidence type="ECO:0000256" key="8">
    <source>
        <dbReference type="ARBA" id="ARBA00023210"/>
    </source>
</evidence>
<comment type="cofactor">
    <cofactor evidence="1">
        <name>Mg(2+)</name>
        <dbReference type="ChEBI" id="CHEBI:18420"/>
    </cofactor>
</comment>
<dbReference type="STRING" id="1601833.SAMN05518684_10594"/>
<dbReference type="GO" id="GO:0000917">
    <property type="term" value="P:division septum assembly"/>
    <property type="evidence" value="ECO:0007669"/>
    <property type="project" value="UniProtKB-KW"/>
</dbReference>